<accession>A0ABQ3FSV4</accession>
<sequence>MTTPSDTQTMILSRAATRPGNLALPLPEGLVGAAAKMVVGKMIARGWLEEVEANLRRGEPLWRETGDGHGTTLIATEAGLEAIGIEPLVANTVASARKAKPKQEPVQTPEDTGTAKPVAIRAGTKQAQIIAMLQRPEGATIAEMVEATSWQSHTVRGSISGALKKKLGLPIRAEKVEGRGTVYKLPA</sequence>
<comment type="caution">
    <text evidence="1">The sequence shown here is derived from an EMBL/GenBank/DDBJ whole genome shotgun (WGS) entry which is preliminary data.</text>
</comment>
<evidence type="ECO:0008006" key="3">
    <source>
        <dbReference type="Google" id="ProtNLM"/>
    </source>
</evidence>
<protein>
    <recommendedName>
        <fullName evidence="3">DUF3489 domain-containing protein</fullName>
    </recommendedName>
</protein>
<organism evidence="1 2">
    <name type="scientific">Gemmobacter nanjingensis</name>
    <dbReference type="NCBI Taxonomy" id="488454"/>
    <lineage>
        <taxon>Bacteria</taxon>
        <taxon>Pseudomonadati</taxon>
        <taxon>Pseudomonadota</taxon>
        <taxon>Alphaproteobacteria</taxon>
        <taxon>Rhodobacterales</taxon>
        <taxon>Paracoccaceae</taxon>
        <taxon>Gemmobacter</taxon>
    </lineage>
</organism>
<reference evidence="2" key="1">
    <citation type="journal article" date="2019" name="Int. J. Syst. Evol. Microbiol.">
        <title>The Global Catalogue of Microorganisms (GCM) 10K type strain sequencing project: providing services to taxonomists for standard genome sequencing and annotation.</title>
        <authorList>
            <consortium name="The Broad Institute Genomics Platform"/>
            <consortium name="The Broad Institute Genome Sequencing Center for Infectious Disease"/>
            <person name="Wu L."/>
            <person name="Ma J."/>
        </authorList>
    </citation>
    <scope>NUCLEOTIDE SEQUENCE [LARGE SCALE GENOMIC DNA]</scope>
    <source>
        <strain evidence="2">KCTC 23298</strain>
    </source>
</reference>
<dbReference type="RefSeq" id="WP_189382189.1">
    <property type="nucleotide sequence ID" value="NZ_BMYI01000020.1"/>
</dbReference>
<dbReference type="InterPro" id="IPR021880">
    <property type="entry name" value="DUF3489"/>
</dbReference>
<dbReference type="EMBL" id="BMYI01000020">
    <property type="protein sequence ID" value="GHC36529.1"/>
    <property type="molecule type" value="Genomic_DNA"/>
</dbReference>
<dbReference type="Proteomes" id="UP000658305">
    <property type="component" value="Unassembled WGS sequence"/>
</dbReference>
<gene>
    <name evidence="1" type="ORF">GCM10007291_42470</name>
</gene>
<name>A0ABQ3FSV4_9RHOB</name>
<proteinExistence type="predicted"/>
<evidence type="ECO:0000313" key="2">
    <source>
        <dbReference type="Proteomes" id="UP000658305"/>
    </source>
</evidence>
<dbReference type="Pfam" id="PF11994">
    <property type="entry name" value="DUF3489"/>
    <property type="match status" value="1"/>
</dbReference>
<keyword evidence="2" id="KW-1185">Reference proteome</keyword>
<evidence type="ECO:0000313" key="1">
    <source>
        <dbReference type="EMBL" id="GHC36529.1"/>
    </source>
</evidence>